<dbReference type="HAMAP" id="MF_00009">
    <property type="entry name" value="Endoribonucl_YbeY"/>
    <property type="match status" value="1"/>
</dbReference>
<evidence type="ECO:0000256" key="2">
    <source>
        <dbReference type="ARBA" id="ARBA00022722"/>
    </source>
</evidence>
<evidence type="ECO:0000256" key="5">
    <source>
        <dbReference type="ARBA" id="ARBA00022801"/>
    </source>
</evidence>
<keyword evidence="5 7" id="KW-0378">Hydrolase</keyword>
<evidence type="ECO:0000256" key="1">
    <source>
        <dbReference type="ARBA" id="ARBA00010875"/>
    </source>
</evidence>
<dbReference type="EMBL" id="JAANOH010000002">
    <property type="protein sequence ID" value="MCZ2474907.1"/>
    <property type="molecule type" value="Genomic_DNA"/>
</dbReference>
<keyword evidence="6 7" id="KW-0862">Zinc</keyword>
<dbReference type="InterPro" id="IPR023091">
    <property type="entry name" value="MetalPrtase_cat_dom_sf_prd"/>
</dbReference>
<keyword evidence="3 7" id="KW-0479">Metal-binding</keyword>
<dbReference type="InterPro" id="IPR020549">
    <property type="entry name" value="YbeY_CS"/>
</dbReference>
<feature type="binding site" evidence="7">
    <location>
        <position position="110"/>
    </location>
    <ligand>
        <name>Zn(2+)</name>
        <dbReference type="ChEBI" id="CHEBI:29105"/>
        <note>catalytic</note>
    </ligand>
</feature>
<organism evidence="8 9">
    <name type="scientific">Aquirufa ecclesiirivi</name>
    <dbReference type="NCBI Taxonomy" id="2715124"/>
    <lineage>
        <taxon>Bacteria</taxon>
        <taxon>Pseudomonadati</taxon>
        <taxon>Bacteroidota</taxon>
        <taxon>Cytophagia</taxon>
        <taxon>Cytophagales</taxon>
        <taxon>Flectobacillaceae</taxon>
        <taxon>Aquirufa</taxon>
    </lineage>
</organism>
<dbReference type="NCBIfam" id="TIGR00043">
    <property type="entry name" value="rRNA maturation RNase YbeY"/>
    <property type="match status" value="1"/>
</dbReference>
<accession>A0ABT4JF46</accession>
<evidence type="ECO:0000256" key="7">
    <source>
        <dbReference type="HAMAP-Rule" id="MF_00009"/>
    </source>
</evidence>
<dbReference type="PANTHER" id="PTHR46986:SF1">
    <property type="entry name" value="ENDORIBONUCLEASE YBEY, CHLOROPLASTIC"/>
    <property type="match status" value="1"/>
</dbReference>
<dbReference type="Gene3D" id="3.40.390.30">
    <property type="entry name" value="Metalloproteases ('zincins'), catalytic domain"/>
    <property type="match status" value="1"/>
</dbReference>
<dbReference type="RefSeq" id="WP_269009819.1">
    <property type="nucleotide sequence ID" value="NZ_JAANOH010000002.1"/>
</dbReference>
<comment type="cofactor">
    <cofactor evidence="7">
        <name>Zn(2+)</name>
        <dbReference type="ChEBI" id="CHEBI:29105"/>
    </cofactor>
    <text evidence="7">Binds 1 zinc ion.</text>
</comment>
<keyword evidence="9" id="KW-1185">Reference proteome</keyword>
<keyword evidence="7" id="KW-0698">rRNA processing</keyword>
<evidence type="ECO:0000313" key="8">
    <source>
        <dbReference type="EMBL" id="MCZ2474907.1"/>
    </source>
</evidence>
<sequence length="140" mass="16301">MIQFCSEEIAFSLPNKNKHKAWLKAVATEEQKSIGEISYIFCSDDYLLEINKTYLNHDTLTDIVTFDNSEDSKKLEGDIFISYDRIKENGKKLGTESSELQRVMVHGLLHLAGYKDKKKEDKELMTAKEDYYLALYFKEQ</sequence>
<protein>
    <recommendedName>
        <fullName evidence="7">Endoribonuclease YbeY</fullName>
        <ecNumber evidence="7">3.1.-.-</ecNumber>
    </recommendedName>
</protein>
<dbReference type="Proteomes" id="UP001321186">
    <property type="component" value="Unassembled WGS sequence"/>
</dbReference>
<feature type="binding site" evidence="7">
    <location>
        <position position="116"/>
    </location>
    <ligand>
        <name>Zn(2+)</name>
        <dbReference type="ChEBI" id="CHEBI:29105"/>
        <note>catalytic</note>
    </ligand>
</feature>
<name>A0ABT4JF46_9BACT</name>
<gene>
    <name evidence="7 8" type="primary">ybeY</name>
    <name evidence="8" type="ORF">G9H61_05590</name>
</gene>
<proteinExistence type="inferred from homology"/>
<feature type="binding site" evidence="7">
    <location>
        <position position="106"/>
    </location>
    <ligand>
        <name>Zn(2+)</name>
        <dbReference type="ChEBI" id="CHEBI:29105"/>
        <note>catalytic</note>
    </ligand>
</feature>
<comment type="subcellular location">
    <subcellularLocation>
        <location evidence="7">Cytoplasm</location>
    </subcellularLocation>
</comment>
<dbReference type="Pfam" id="PF02130">
    <property type="entry name" value="YbeY"/>
    <property type="match status" value="1"/>
</dbReference>
<evidence type="ECO:0000256" key="4">
    <source>
        <dbReference type="ARBA" id="ARBA00022759"/>
    </source>
</evidence>
<evidence type="ECO:0000256" key="6">
    <source>
        <dbReference type="ARBA" id="ARBA00022833"/>
    </source>
</evidence>
<dbReference type="EC" id="3.1.-.-" evidence="7"/>
<evidence type="ECO:0000313" key="9">
    <source>
        <dbReference type="Proteomes" id="UP001321186"/>
    </source>
</evidence>
<keyword evidence="7" id="KW-0963">Cytoplasm</keyword>
<reference evidence="8 9" key="1">
    <citation type="submission" date="2020-03" db="EMBL/GenBank/DDBJ databases">
        <authorList>
            <person name="Pitt A."/>
            <person name="Hahn M.W."/>
        </authorList>
    </citation>
    <scope>NUCLEOTIDE SEQUENCE [LARGE SCALE GENOMIC DNA]</scope>
    <source>
        <strain evidence="8 9">5A-MARBSE</strain>
    </source>
</reference>
<comment type="function">
    <text evidence="7">Single strand-specific metallo-endoribonuclease involved in late-stage 70S ribosome quality control and in maturation of the 3' terminus of the 16S rRNA.</text>
</comment>
<comment type="caution">
    <text evidence="8">The sequence shown here is derived from an EMBL/GenBank/DDBJ whole genome shotgun (WGS) entry which is preliminary data.</text>
</comment>
<evidence type="ECO:0000256" key="3">
    <source>
        <dbReference type="ARBA" id="ARBA00022723"/>
    </source>
</evidence>
<keyword evidence="2 7" id="KW-0540">Nuclease</keyword>
<keyword evidence="4 7" id="KW-0255">Endonuclease</keyword>
<dbReference type="InterPro" id="IPR002036">
    <property type="entry name" value="YbeY"/>
</dbReference>
<keyword evidence="7" id="KW-0690">Ribosome biogenesis</keyword>
<dbReference type="PANTHER" id="PTHR46986">
    <property type="entry name" value="ENDORIBONUCLEASE YBEY, CHLOROPLASTIC"/>
    <property type="match status" value="1"/>
</dbReference>
<comment type="similarity">
    <text evidence="1 7">Belongs to the endoribonuclease YbeY family.</text>
</comment>
<dbReference type="SUPFAM" id="SSF55486">
    <property type="entry name" value="Metalloproteases ('zincins'), catalytic domain"/>
    <property type="match status" value="1"/>
</dbReference>
<dbReference type="PROSITE" id="PS01306">
    <property type="entry name" value="UPF0054"/>
    <property type="match status" value="1"/>
</dbReference>